<dbReference type="Gene3D" id="3.40.50.150">
    <property type="entry name" value="Vaccinia Virus protein VP39"/>
    <property type="match status" value="1"/>
</dbReference>
<keyword evidence="2" id="KW-0489">Methyltransferase</keyword>
<proteinExistence type="predicted"/>
<reference evidence="2 3" key="1">
    <citation type="submission" date="2018-03" db="EMBL/GenBank/DDBJ databases">
        <title>Genomic Encyclopedia of Archaeal and Bacterial Type Strains, Phase II (KMG-II): from individual species to whole genera.</title>
        <authorList>
            <person name="Goeker M."/>
        </authorList>
    </citation>
    <scope>NUCLEOTIDE SEQUENCE [LARGE SCALE GENOMIC DNA]</scope>
    <source>
        <strain evidence="2 3">DSM 45211</strain>
    </source>
</reference>
<dbReference type="Pfam" id="PF13578">
    <property type="entry name" value="Methyltransf_24"/>
    <property type="match status" value="1"/>
</dbReference>
<organism evidence="2 3">
    <name type="scientific">Haloactinopolyspora alba</name>
    <dbReference type="NCBI Taxonomy" id="648780"/>
    <lineage>
        <taxon>Bacteria</taxon>
        <taxon>Bacillati</taxon>
        <taxon>Actinomycetota</taxon>
        <taxon>Actinomycetes</taxon>
        <taxon>Jiangellales</taxon>
        <taxon>Jiangellaceae</taxon>
        <taxon>Haloactinopolyspora</taxon>
    </lineage>
</organism>
<accession>A0A2P8DT52</accession>
<comment type="caution">
    <text evidence="2">The sequence shown here is derived from an EMBL/GenBank/DDBJ whole genome shotgun (WGS) entry which is preliminary data.</text>
</comment>
<dbReference type="SUPFAM" id="SSF53335">
    <property type="entry name" value="S-adenosyl-L-methionine-dependent methyltransferases"/>
    <property type="match status" value="1"/>
</dbReference>
<dbReference type="RefSeq" id="WP_106538827.1">
    <property type="nucleotide sequence ID" value="NZ_PYGE01000016.1"/>
</dbReference>
<evidence type="ECO:0000313" key="3">
    <source>
        <dbReference type="Proteomes" id="UP000243528"/>
    </source>
</evidence>
<gene>
    <name evidence="2" type="ORF">CLV30_11653</name>
</gene>
<dbReference type="InterPro" id="IPR029063">
    <property type="entry name" value="SAM-dependent_MTases_sf"/>
</dbReference>
<evidence type="ECO:0000256" key="1">
    <source>
        <dbReference type="SAM" id="MobiDB-lite"/>
    </source>
</evidence>
<dbReference type="AlphaFoldDB" id="A0A2P8DT52"/>
<dbReference type="GO" id="GO:0008168">
    <property type="term" value="F:methyltransferase activity"/>
    <property type="evidence" value="ECO:0007669"/>
    <property type="project" value="UniProtKB-KW"/>
</dbReference>
<dbReference type="Proteomes" id="UP000243528">
    <property type="component" value="Unassembled WGS sequence"/>
</dbReference>
<dbReference type="OrthoDB" id="582170at2"/>
<keyword evidence="3" id="KW-1185">Reference proteome</keyword>
<sequence>MDQSKRPHPVTTWCESHNVDFRTMNDTIDPALAKEASEYAERLDQLGRARLAGLPVSRGQRGIRVGGPALYELLYFLVRHLRPTAAVETGVAAGWSSRAILDAMHANNHGRLVSIDLPFSRLERMADKPHLTDDQVGIMVDEHLRDRWTLLLGSDQEHLPEALRLVGGEVDFFHYDSDKEYEGRERTMAAVEPALSRDATVVFDDIRDNSHFADYVRQTGKQFAVVGMKEGLVGPLGRVDPAADHGVPWPPVRKGRIRGHRSAS</sequence>
<keyword evidence="2" id="KW-0808">Transferase</keyword>
<evidence type="ECO:0000313" key="2">
    <source>
        <dbReference type="EMBL" id="PSL00393.1"/>
    </source>
</evidence>
<dbReference type="EMBL" id="PYGE01000016">
    <property type="protein sequence ID" value="PSL00393.1"/>
    <property type="molecule type" value="Genomic_DNA"/>
</dbReference>
<feature type="compositionally biased region" description="Basic residues" evidence="1">
    <location>
        <begin position="253"/>
        <end position="264"/>
    </location>
</feature>
<name>A0A2P8DT52_9ACTN</name>
<dbReference type="GO" id="GO:0032259">
    <property type="term" value="P:methylation"/>
    <property type="evidence" value="ECO:0007669"/>
    <property type="project" value="UniProtKB-KW"/>
</dbReference>
<feature type="region of interest" description="Disordered" evidence="1">
    <location>
        <begin position="243"/>
        <end position="264"/>
    </location>
</feature>
<protein>
    <submittedName>
        <fullName evidence="2">Putative O-methyltransferase YrrM</fullName>
    </submittedName>
</protein>